<keyword evidence="2" id="KW-0805">Transcription regulation</keyword>
<dbReference type="GO" id="GO:0045944">
    <property type="term" value="P:positive regulation of transcription by RNA polymerase II"/>
    <property type="evidence" value="ECO:0007669"/>
    <property type="project" value="TreeGrafter"/>
</dbReference>
<dbReference type="InterPro" id="IPR009072">
    <property type="entry name" value="Histone-fold"/>
</dbReference>
<gene>
    <name evidence="7" type="ORF">HCOI_00096300</name>
</gene>
<name>W6N9J3_HAECO</name>
<feature type="compositionally biased region" description="Basic and acidic residues" evidence="5">
    <location>
        <begin position="296"/>
        <end position="313"/>
    </location>
</feature>
<dbReference type="PANTHER" id="PTHR46452:SF1">
    <property type="entry name" value="TRANSCRIPTION INITIATION FACTOR TFIID SUBUNIT 3"/>
    <property type="match status" value="1"/>
</dbReference>
<feature type="region of interest" description="Disordered" evidence="5">
    <location>
        <begin position="168"/>
        <end position="196"/>
    </location>
</feature>
<dbReference type="OMA" id="VDEVIWR"/>
<reference evidence="7" key="1">
    <citation type="submission" date="2013-03" db="EMBL/GenBank/DDBJ databases">
        <authorList>
            <person name="Aslett M."/>
        </authorList>
    </citation>
    <scope>NUCLEOTIDE SEQUENCE [LARGE SCALE GENOMIC DNA]</scope>
    <source>
        <strain evidence="7">ISE/inbred ISE</strain>
    </source>
</reference>
<proteinExistence type="predicted"/>
<evidence type="ECO:0000259" key="6">
    <source>
        <dbReference type="Pfam" id="PF07524"/>
    </source>
</evidence>
<feature type="compositionally biased region" description="Basic and acidic residues" evidence="5">
    <location>
        <begin position="214"/>
        <end position="223"/>
    </location>
</feature>
<dbReference type="WBParaSite" id="HCON_00084480-00001">
    <property type="protein sequence ID" value="HCON_00084480-00001"/>
    <property type="gene ID" value="HCON_00084480"/>
</dbReference>
<accession>W6N9J3</accession>
<dbReference type="Pfam" id="PF07524">
    <property type="entry name" value="Bromo_TP"/>
    <property type="match status" value="1"/>
</dbReference>
<keyword evidence="4" id="KW-0539">Nucleus</keyword>
<dbReference type="GO" id="GO:0046982">
    <property type="term" value="F:protein heterodimerization activity"/>
    <property type="evidence" value="ECO:0007669"/>
    <property type="project" value="InterPro"/>
</dbReference>
<dbReference type="OrthoDB" id="5829803at2759"/>
<dbReference type="Gene3D" id="1.10.20.10">
    <property type="entry name" value="Histone, subunit A"/>
    <property type="match status" value="1"/>
</dbReference>
<dbReference type="AlphaFoldDB" id="W6N9J3"/>
<organism evidence="7">
    <name type="scientific">Haemonchus contortus</name>
    <name type="common">Barber pole worm</name>
    <dbReference type="NCBI Taxonomy" id="6289"/>
    <lineage>
        <taxon>Eukaryota</taxon>
        <taxon>Metazoa</taxon>
        <taxon>Ecdysozoa</taxon>
        <taxon>Nematoda</taxon>
        <taxon>Chromadorea</taxon>
        <taxon>Rhabditida</taxon>
        <taxon>Rhabditina</taxon>
        <taxon>Rhabditomorpha</taxon>
        <taxon>Strongyloidea</taxon>
        <taxon>Trichostrongylidae</taxon>
        <taxon>Haemonchus</taxon>
    </lineage>
</organism>
<reference evidence="9" key="3">
    <citation type="submission" date="2020-12" db="UniProtKB">
        <authorList>
            <consortium name="WormBaseParasite"/>
        </authorList>
    </citation>
    <scope>IDENTIFICATION</scope>
    <source>
        <strain evidence="9">MHco3</strain>
    </source>
</reference>
<evidence type="ECO:0000256" key="5">
    <source>
        <dbReference type="SAM" id="MobiDB-lite"/>
    </source>
</evidence>
<reference evidence="7" key="2">
    <citation type="submission" date="2013-05" db="EMBL/GenBank/DDBJ databases">
        <title>The genome and transcriptome of Haemonchus contortus: a key model parasite for drug and vaccine discovery.</title>
        <authorList>
            <person name="Laing R."/>
            <person name="Kikuchi T."/>
            <person name="Martinelli A."/>
            <person name="Tsai I.J."/>
            <person name="Beech R.N."/>
            <person name="Redman E."/>
            <person name="Holroyd N."/>
            <person name="Bartley D.J."/>
            <person name="Beasley H."/>
            <person name="Britton C."/>
            <person name="Curran D."/>
            <person name="Devaney E."/>
            <person name="Gilabert A."/>
            <person name="Jackson F."/>
            <person name="Hunt M."/>
            <person name="Johnston S."/>
            <person name="Kryukov I."/>
            <person name="Li K."/>
            <person name="Morrison A.A."/>
            <person name="Reid A.J."/>
            <person name="Sargison N."/>
            <person name="Saunders G."/>
            <person name="Wasmuth J.D."/>
            <person name="Wolstenholme A."/>
            <person name="Berriman M."/>
            <person name="Gilleard J.S."/>
            <person name="Cotton J.A."/>
        </authorList>
    </citation>
    <scope>NUCLEOTIDE SEQUENCE [LARGE SCALE GENOMIC DNA]</scope>
    <source>
        <strain evidence="7">ISE/inbred ISE</strain>
    </source>
</reference>
<feature type="compositionally biased region" description="Polar residues" evidence="5">
    <location>
        <begin position="507"/>
        <end position="518"/>
    </location>
</feature>
<dbReference type="GO" id="GO:0002039">
    <property type="term" value="F:p53 binding"/>
    <property type="evidence" value="ECO:0007669"/>
    <property type="project" value="TreeGrafter"/>
</dbReference>
<keyword evidence="3" id="KW-0804">Transcription</keyword>
<dbReference type="Proteomes" id="UP000025227">
    <property type="component" value="Unplaced"/>
</dbReference>
<dbReference type="InterPro" id="IPR006565">
    <property type="entry name" value="BTP"/>
</dbReference>
<sequence length="518" mass="57947">MDVTAEYIKAQMRIATARNLFQLGFIGSSMSCVDALTDTTTLYMRKVADWVQKCAEHCGRDQPSINDVKTAYMIMKISERELYEYLRQVRSIEEYDSAPKFPVKTLKPNYSVNIKVPDVELDPLDVEEESHCSGEKTTSGLKPLPDFSEATAYSLGFVRTTTLPSDTHLRTDVELTPDSSPTAHACTETDNTQHHPKAVEESIVAVEDTLNAEHPEQACEKLDVPGAGTKQKRKRNKVTAKGRRPRKPSASHSADKSPEAAKKVDSVEQREEKSVSKTELSSTRENENDSASVPHIAEKLGDESSEKAQDQRKVPPIRIRLSARRPDQRKVPPVRIRFSTHGPYIVDEACSNQNLAVLVRRSQLMALLSQNRRGKIDVETRRGKASNKNGLPEPHETQRITRSTVKKQESARCKKAVPSFPYLASDLMRNSYAVLTACMSGRAFPTLSDSAEAPQDSELRDDDSSSKNVVDEVIWRGLFGQHGIITMRNKEVLRQPHEPARDRENPDATSSEFSSDEE</sequence>
<evidence type="ECO:0000313" key="8">
    <source>
        <dbReference type="Proteomes" id="UP000025227"/>
    </source>
</evidence>
<dbReference type="GO" id="GO:0005669">
    <property type="term" value="C:transcription factor TFIID complex"/>
    <property type="evidence" value="ECO:0007669"/>
    <property type="project" value="TreeGrafter"/>
</dbReference>
<feature type="compositionally biased region" description="Basic residues" evidence="5">
    <location>
        <begin position="230"/>
        <end position="249"/>
    </location>
</feature>
<feature type="domain" description="Bromodomain associated" evidence="6">
    <location>
        <begin position="6"/>
        <end position="71"/>
    </location>
</feature>
<feature type="region of interest" description="Disordered" evidence="5">
    <location>
        <begin position="214"/>
        <end position="315"/>
    </location>
</feature>
<evidence type="ECO:0000256" key="2">
    <source>
        <dbReference type="ARBA" id="ARBA00023015"/>
    </source>
</evidence>
<dbReference type="EMBL" id="CAVP010051548">
    <property type="protein sequence ID" value="CDL93635.1"/>
    <property type="molecule type" value="Genomic_DNA"/>
</dbReference>
<feature type="region of interest" description="Disordered" evidence="5">
    <location>
        <begin position="490"/>
        <end position="518"/>
    </location>
</feature>
<evidence type="ECO:0000256" key="1">
    <source>
        <dbReference type="ARBA" id="ARBA00004123"/>
    </source>
</evidence>
<feature type="compositionally biased region" description="Basic and acidic residues" evidence="5">
    <location>
        <begin position="253"/>
        <end position="287"/>
    </location>
</feature>
<protein>
    <submittedName>
        <fullName evidence="7 9">Bromodomain transcription factor domain containing protein</fullName>
    </submittedName>
</protein>
<feature type="compositionally biased region" description="Basic and acidic residues" evidence="5">
    <location>
        <begin position="490"/>
        <end position="506"/>
    </location>
</feature>
<evidence type="ECO:0000256" key="3">
    <source>
        <dbReference type="ARBA" id="ARBA00023163"/>
    </source>
</evidence>
<comment type="subcellular location">
    <subcellularLocation>
        <location evidence="1">Nucleus</location>
    </subcellularLocation>
</comment>
<evidence type="ECO:0000313" key="9">
    <source>
        <dbReference type="WBParaSite" id="HCON_00084480-00001"/>
    </source>
</evidence>
<evidence type="ECO:0000256" key="4">
    <source>
        <dbReference type="ARBA" id="ARBA00023242"/>
    </source>
</evidence>
<feature type="region of interest" description="Disordered" evidence="5">
    <location>
        <begin position="447"/>
        <end position="466"/>
    </location>
</feature>
<keyword evidence="8" id="KW-1185">Reference proteome</keyword>
<feature type="region of interest" description="Disordered" evidence="5">
    <location>
        <begin position="379"/>
        <end position="408"/>
    </location>
</feature>
<dbReference type="PANTHER" id="PTHR46452">
    <property type="entry name" value="TRANSCRIPTION INITIATION FACTOR TFIID SUBUNIT 3"/>
    <property type="match status" value="1"/>
</dbReference>
<evidence type="ECO:0000313" key="7">
    <source>
        <dbReference type="EMBL" id="CDL93635.1"/>
    </source>
</evidence>